<dbReference type="Pfam" id="PF18348">
    <property type="entry name" value="SH3_16"/>
    <property type="match status" value="1"/>
</dbReference>
<accession>A0A1H3YYJ9</accession>
<evidence type="ECO:0000313" key="6">
    <source>
        <dbReference type="EMBL" id="SEA16487.1"/>
    </source>
</evidence>
<dbReference type="AlphaFoldDB" id="A0A1H3YYJ9"/>
<dbReference type="Gene3D" id="3.90.1720.10">
    <property type="entry name" value="endopeptidase domain like (from Nostoc punctiforme)"/>
    <property type="match status" value="1"/>
</dbReference>
<evidence type="ECO:0000256" key="1">
    <source>
        <dbReference type="ARBA" id="ARBA00007074"/>
    </source>
</evidence>
<evidence type="ECO:0000256" key="4">
    <source>
        <dbReference type="ARBA" id="ARBA00022807"/>
    </source>
</evidence>
<dbReference type="RefSeq" id="WP_089759345.1">
    <property type="nucleotide sequence ID" value="NZ_BKAT01000002.1"/>
</dbReference>
<dbReference type="GO" id="GO:0008234">
    <property type="term" value="F:cysteine-type peptidase activity"/>
    <property type="evidence" value="ECO:0007669"/>
    <property type="project" value="UniProtKB-KW"/>
</dbReference>
<keyword evidence="3" id="KW-0378">Hydrolase</keyword>
<dbReference type="EMBL" id="FNRL01000003">
    <property type="protein sequence ID" value="SEA16487.1"/>
    <property type="molecule type" value="Genomic_DNA"/>
</dbReference>
<proteinExistence type="inferred from homology"/>
<comment type="similarity">
    <text evidence="1">Belongs to the peptidase C40 family.</text>
</comment>
<organism evidence="6 7">
    <name type="scientific">Chitinophaga terrae</name>
    <name type="common">ex Kim and Jung 2007</name>
    <dbReference type="NCBI Taxonomy" id="408074"/>
    <lineage>
        <taxon>Bacteria</taxon>
        <taxon>Pseudomonadati</taxon>
        <taxon>Bacteroidota</taxon>
        <taxon>Chitinophagia</taxon>
        <taxon>Chitinophagales</taxon>
        <taxon>Chitinophagaceae</taxon>
        <taxon>Chitinophaga</taxon>
    </lineage>
</organism>
<dbReference type="PANTHER" id="PTHR47053:SF1">
    <property type="entry name" value="MUREIN DD-ENDOPEPTIDASE MEPH-RELATED"/>
    <property type="match status" value="1"/>
</dbReference>
<evidence type="ECO:0000313" key="7">
    <source>
        <dbReference type="Proteomes" id="UP000199656"/>
    </source>
</evidence>
<dbReference type="PANTHER" id="PTHR47053">
    <property type="entry name" value="MUREIN DD-ENDOPEPTIDASE MEPH-RELATED"/>
    <property type="match status" value="1"/>
</dbReference>
<protein>
    <submittedName>
        <fullName evidence="6">NlpC/P60 family protein</fullName>
    </submittedName>
</protein>
<evidence type="ECO:0000256" key="2">
    <source>
        <dbReference type="ARBA" id="ARBA00022670"/>
    </source>
</evidence>
<dbReference type="Proteomes" id="UP000199656">
    <property type="component" value="Unassembled WGS sequence"/>
</dbReference>
<dbReference type="GO" id="GO:0006508">
    <property type="term" value="P:proteolysis"/>
    <property type="evidence" value="ECO:0007669"/>
    <property type="project" value="UniProtKB-KW"/>
</dbReference>
<dbReference type="PROSITE" id="PS51935">
    <property type="entry name" value="NLPC_P60"/>
    <property type="match status" value="1"/>
</dbReference>
<name>A0A1H3YYJ9_9BACT</name>
<keyword evidence="2" id="KW-0645">Protease</keyword>
<keyword evidence="7" id="KW-1185">Reference proteome</keyword>
<dbReference type="InterPro" id="IPR038765">
    <property type="entry name" value="Papain-like_cys_pep_sf"/>
</dbReference>
<evidence type="ECO:0000259" key="5">
    <source>
        <dbReference type="PROSITE" id="PS51935"/>
    </source>
</evidence>
<dbReference type="SUPFAM" id="SSF54001">
    <property type="entry name" value="Cysteine proteinases"/>
    <property type="match status" value="1"/>
</dbReference>
<dbReference type="InterPro" id="IPR000064">
    <property type="entry name" value="NLP_P60_dom"/>
</dbReference>
<feature type="domain" description="NlpC/P60" evidence="5">
    <location>
        <begin position="128"/>
        <end position="257"/>
    </location>
</feature>
<keyword evidence="4" id="KW-0788">Thiol protease</keyword>
<dbReference type="Pfam" id="PF00877">
    <property type="entry name" value="NLPC_P60"/>
    <property type="match status" value="1"/>
</dbReference>
<dbReference type="OrthoDB" id="9813368at2"/>
<dbReference type="InterPro" id="IPR041382">
    <property type="entry name" value="SH3_16"/>
</dbReference>
<dbReference type="STRING" id="408074.SAMN05660909_01036"/>
<dbReference type="InterPro" id="IPR051202">
    <property type="entry name" value="Peptidase_C40"/>
</dbReference>
<reference evidence="7" key="1">
    <citation type="submission" date="2016-10" db="EMBL/GenBank/DDBJ databases">
        <authorList>
            <person name="Varghese N."/>
            <person name="Submissions S."/>
        </authorList>
    </citation>
    <scope>NUCLEOTIDE SEQUENCE [LARGE SCALE GENOMIC DNA]</scope>
    <source>
        <strain evidence="7">DSM 23920</strain>
    </source>
</reference>
<sequence>MPYAIVTVPVAPMRASAAHRSEMVSQLLWGSCVEILSTTADGWAEIRNQYDNYTGWASLSHLETIDTALYEAPASHFTPSWANLVKMNGIPMHVPYGCPVKQYAGKSAQWGDISVSFEEPLSGILSHQPVDTTALKAAAFQFLNTAYLWGGVSVFGVDCSGFTQHVFRLFGIPLLRDAYLQATQGQLVDFLQQARLGDLAFFDNDEGRITHVGILLSEQEIIHSAGKVRIDPIDNQGITNKDTGLRTHRLRIIKRFF</sequence>
<dbReference type="Gene3D" id="2.30.30.40">
    <property type="entry name" value="SH3 Domains"/>
    <property type="match status" value="1"/>
</dbReference>
<gene>
    <name evidence="6" type="ORF">SAMN05660909_01036</name>
</gene>
<evidence type="ECO:0000256" key="3">
    <source>
        <dbReference type="ARBA" id="ARBA00022801"/>
    </source>
</evidence>